<dbReference type="Pfam" id="PF11017">
    <property type="entry name" value="DUF2855"/>
    <property type="match status" value="1"/>
</dbReference>
<evidence type="ECO:0000313" key="1">
    <source>
        <dbReference type="EMBL" id="MEV0974361.1"/>
    </source>
</evidence>
<dbReference type="InterPro" id="IPR021276">
    <property type="entry name" value="DUF2855"/>
</dbReference>
<name>A0ABV3GRW0_MICGL</name>
<keyword evidence="2" id="KW-1185">Reference proteome</keyword>
<comment type="caution">
    <text evidence="1">The sequence shown here is derived from an EMBL/GenBank/DDBJ whole genome shotgun (WGS) entry which is preliminary data.</text>
</comment>
<accession>A0ABV3GRW0</accession>
<reference evidence="1 2" key="1">
    <citation type="submission" date="2024-06" db="EMBL/GenBank/DDBJ databases">
        <title>The Natural Products Discovery Center: Release of the First 8490 Sequenced Strains for Exploring Actinobacteria Biosynthetic Diversity.</title>
        <authorList>
            <person name="Kalkreuter E."/>
            <person name="Kautsar S.A."/>
            <person name="Yang D."/>
            <person name="Bader C.D."/>
            <person name="Teijaro C.N."/>
            <person name="Fluegel L."/>
            <person name="Davis C.M."/>
            <person name="Simpson J.R."/>
            <person name="Lauterbach L."/>
            <person name="Steele A.D."/>
            <person name="Gui C."/>
            <person name="Meng S."/>
            <person name="Li G."/>
            <person name="Viehrig K."/>
            <person name="Ye F."/>
            <person name="Su P."/>
            <person name="Kiefer A.F."/>
            <person name="Nichols A."/>
            <person name="Cepeda A.J."/>
            <person name="Yan W."/>
            <person name="Fan B."/>
            <person name="Jiang Y."/>
            <person name="Adhikari A."/>
            <person name="Zheng C.-J."/>
            <person name="Schuster L."/>
            <person name="Cowan T.M."/>
            <person name="Smanski M.J."/>
            <person name="Chevrette M.G."/>
            <person name="De Carvalho L.P.S."/>
            <person name="Shen B."/>
        </authorList>
    </citation>
    <scope>NUCLEOTIDE SEQUENCE [LARGE SCALE GENOMIC DNA]</scope>
    <source>
        <strain evidence="1 2">NPDC050100</strain>
    </source>
</reference>
<sequence length="372" mass="40934">MSDVVRVESLKSDLGVARIVSLPRPELEKGWVRVEIERVALTTNNMSYAVFGDALGYWNLFPAADTDHGCMPAWGFAHVTESRVDQIVEGTRVFGYFPLSNELVMRPTAITTRSFVDAAAHRTGTPKVYNVYEIKAEAASARSDSFVSIFRPLFITSYTAADFLRERNYFGASQIVISSASSKTAYGIAHCIAGDASVVKIGLTSARNGDFVRQLGCYERIAEYGDLASVDRDVPTLYVDLAADPELRRRVHEYFGDSLVYDCLVGSTQGVQLPDPAAPDENLPGPQPEFFFAATQLDAYKAAGQARAFMAQYERDELSFTERVADIRNPWMRLEEHRGLVDAPSVIAQLHDGTVDPAVGHIFEIQPTGAGE</sequence>
<gene>
    <name evidence="1" type="ORF">AB0I59_37690</name>
</gene>
<protein>
    <submittedName>
        <fullName evidence="1">DUF2855 family protein</fullName>
    </submittedName>
</protein>
<evidence type="ECO:0000313" key="2">
    <source>
        <dbReference type="Proteomes" id="UP001551675"/>
    </source>
</evidence>
<dbReference type="RefSeq" id="WP_358140869.1">
    <property type="nucleotide sequence ID" value="NZ_JBFALK010000029.1"/>
</dbReference>
<dbReference type="EMBL" id="JBFALK010000029">
    <property type="protein sequence ID" value="MEV0974361.1"/>
    <property type="molecule type" value="Genomic_DNA"/>
</dbReference>
<dbReference type="Proteomes" id="UP001551675">
    <property type="component" value="Unassembled WGS sequence"/>
</dbReference>
<organism evidence="1 2">
    <name type="scientific">Microtetraspora glauca</name>
    <dbReference type="NCBI Taxonomy" id="1996"/>
    <lineage>
        <taxon>Bacteria</taxon>
        <taxon>Bacillati</taxon>
        <taxon>Actinomycetota</taxon>
        <taxon>Actinomycetes</taxon>
        <taxon>Streptosporangiales</taxon>
        <taxon>Streptosporangiaceae</taxon>
        <taxon>Microtetraspora</taxon>
    </lineage>
</organism>
<proteinExistence type="predicted"/>